<reference evidence="6 7" key="1">
    <citation type="submission" date="2016-03" db="EMBL/GenBank/DDBJ databases">
        <title>Genome sequence of Nesiotobacter sp. nov., a moderately halophilic alphaproteobacterium isolated from the Yellow Sea, China.</title>
        <authorList>
            <person name="Zhang G."/>
            <person name="Zhang R."/>
        </authorList>
    </citation>
    <scope>NUCLEOTIDE SEQUENCE [LARGE SCALE GENOMIC DNA]</scope>
    <source>
        <strain evidence="6 7">WB1-6</strain>
    </source>
</reference>
<comment type="caution">
    <text evidence="6">The sequence shown here is derived from an EMBL/GenBank/DDBJ whole genome shotgun (WGS) entry which is preliminary data.</text>
</comment>
<dbReference type="PROSITE" id="PS50850">
    <property type="entry name" value="MFS"/>
    <property type="match status" value="1"/>
</dbReference>
<dbReference type="InterPro" id="IPR020846">
    <property type="entry name" value="MFS_dom"/>
</dbReference>
<dbReference type="GO" id="GO:0022857">
    <property type="term" value="F:transmembrane transporter activity"/>
    <property type="evidence" value="ECO:0007669"/>
    <property type="project" value="InterPro"/>
</dbReference>
<feature type="transmembrane region" description="Helical" evidence="4">
    <location>
        <begin position="277"/>
        <end position="297"/>
    </location>
</feature>
<feature type="transmembrane region" description="Helical" evidence="4">
    <location>
        <begin position="172"/>
        <end position="192"/>
    </location>
</feature>
<dbReference type="InterPro" id="IPR036259">
    <property type="entry name" value="MFS_trans_sf"/>
</dbReference>
<dbReference type="InterPro" id="IPR047200">
    <property type="entry name" value="MFS_YcaD-like"/>
</dbReference>
<organism evidence="6 7">
    <name type="scientific">Pseudovibrio exalbescens</name>
    <dbReference type="NCBI Taxonomy" id="197461"/>
    <lineage>
        <taxon>Bacteria</taxon>
        <taxon>Pseudomonadati</taxon>
        <taxon>Pseudomonadota</taxon>
        <taxon>Alphaproteobacteria</taxon>
        <taxon>Hyphomicrobiales</taxon>
        <taxon>Stappiaceae</taxon>
        <taxon>Pseudovibrio</taxon>
    </lineage>
</organism>
<proteinExistence type="predicted"/>
<feature type="transmembrane region" description="Helical" evidence="4">
    <location>
        <begin position="116"/>
        <end position="136"/>
    </location>
</feature>
<keyword evidence="3 4" id="KW-0472">Membrane</keyword>
<feature type="transmembrane region" description="Helical" evidence="4">
    <location>
        <begin position="339"/>
        <end position="358"/>
    </location>
</feature>
<gene>
    <name evidence="6" type="ORF">A3843_16865</name>
</gene>
<dbReference type="SUPFAM" id="SSF103473">
    <property type="entry name" value="MFS general substrate transporter"/>
    <property type="match status" value="1"/>
</dbReference>
<feature type="domain" description="Major facilitator superfamily (MFS) profile" evidence="5">
    <location>
        <begin position="212"/>
        <end position="398"/>
    </location>
</feature>
<dbReference type="EMBL" id="LVVZ01000032">
    <property type="protein sequence ID" value="OKL42874.1"/>
    <property type="molecule type" value="Genomic_DNA"/>
</dbReference>
<dbReference type="GO" id="GO:0005886">
    <property type="term" value="C:plasma membrane"/>
    <property type="evidence" value="ECO:0007669"/>
    <property type="project" value="TreeGrafter"/>
</dbReference>
<feature type="transmembrane region" description="Helical" evidence="4">
    <location>
        <begin position="204"/>
        <end position="228"/>
    </location>
</feature>
<evidence type="ECO:0000256" key="3">
    <source>
        <dbReference type="ARBA" id="ARBA00023136"/>
    </source>
</evidence>
<name>A0A1U7JDV6_9HYPH</name>
<accession>A0A1U7JDV6</accession>
<feature type="transmembrane region" description="Helical" evidence="4">
    <location>
        <begin position="54"/>
        <end position="74"/>
    </location>
</feature>
<evidence type="ECO:0000313" key="7">
    <source>
        <dbReference type="Proteomes" id="UP000185783"/>
    </source>
</evidence>
<dbReference type="PANTHER" id="PTHR23521:SF3">
    <property type="entry name" value="MFS TRANSPORTER"/>
    <property type="match status" value="1"/>
</dbReference>
<feature type="transmembrane region" description="Helical" evidence="4">
    <location>
        <begin position="248"/>
        <end position="270"/>
    </location>
</feature>
<evidence type="ECO:0000256" key="4">
    <source>
        <dbReference type="SAM" id="Phobius"/>
    </source>
</evidence>
<feature type="transmembrane region" description="Helical" evidence="4">
    <location>
        <begin position="303"/>
        <end position="327"/>
    </location>
</feature>
<dbReference type="RefSeq" id="WP_051269281.1">
    <property type="nucleotide sequence ID" value="NZ_LVVZ01000032.1"/>
</dbReference>
<keyword evidence="1 4" id="KW-0812">Transmembrane</keyword>
<evidence type="ECO:0000256" key="2">
    <source>
        <dbReference type="ARBA" id="ARBA00022989"/>
    </source>
</evidence>
<protein>
    <submittedName>
        <fullName evidence="6">MFS transporter permease</fullName>
    </submittedName>
</protein>
<feature type="transmembrane region" description="Helical" evidence="4">
    <location>
        <begin position="370"/>
        <end position="388"/>
    </location>
</feature>
<feature type="transmembrane region" description="Helical" evidence="4">
    <location>
        <begin position="21"/>
        <end position="42"/>
    </location>
</feature>
<dbReference type="Proteomes" id="UP000185783">
    <property type="component" value="Unassembled WGS sequence"/>
</dbReference>
<evidence type="ECO:0000256" key="1">
    <source>
        <dbReference type="ARBA" id="ARBA00022692"/>
    </source>
</evidence>
<dbReference type="Pfam" id="PF07690">
    <property type="entry name" value="MFS_1"/>
    <property type="match status" value="2"/>
</dbReference>
<evidence type="ECO:0000259" key="5">
    <source>
        <dbReference type="PROSITE" id="PS50850"/>
    </source>
</evidence>
<sequence>MNTNGAVPVQSRFSRAQVHGIAAALGAIAAVGLALSVSYPLLALTLNARGVPEGVIGLNTAFAGIASIAVTPFCARLAKWLGTPQAILVCLAGAGIALPCFYYATEIWMWFPLRLVFHAGITAVFVLSEFWINAFAPSCRRGVIMGIYATVLAVGYIIGPTALATLGAIGEFPFWFAAGLIWLAGLPVLIGWHSRPDLHEGTNGTLFSFLWVAPVATFAGLISGAVNSSMMSLLPVMGRELGFTLERATLLVTVVSLGNLVLQIPLGYLSDRIDRRVILMICASGGVLISIAVIPFGTTYATLAALMFFWGGLTTGLYTIGLTHLGARFTGADLASANAAFVMMYSVGMITAPIMGGYALKYLGSPGLPLVWSTFLLVYAAVCLWRALTARKAPASAQ</sequence>
<keyword evidence="7" id="KW-1185">Reference proteome</keyword>
<evidence type="ECO:0000313" key="6">
    <source>
        <dbReference type="EMBL" id="OKL42874.1"/>
    </source>
</evidence>
<dbReference type="InterPro" id="IPR011701">
    <property type="entry name" value="MFS"/>
</dbReference>
<dbReference type="CDD" id="cd17477">
    <property type="entry name" value="MFS_YcaD_like"/>
    <property type="match status" value="1"/>
</dbReference>
<feature type="transmembrane region" description="Helical" evidence="4">
    <location>
        <begin position="143"/>
        <end position="166"/>
    </location>
</feature>
<dbReference type="AlphaFoldDB" id="A0A1U7JDV6"/>
<keyword evidence="2 4" id="KW-1133">Transmembrane helix</keyword>
<dbReference type="Gene3D" id="1.20.1250.20">
    <property type="entry name" value="MFS general substrate transporter like domains"/>
    <property type="match status" value="2"/>
</dbReference>
<dbReference type="STRING" id="197461.A3843_16865"/>
<dbReference type="PANTHER" id="PTHR23521">
    <property type="entry name" value="TRANSPORTER MFS SUPERFAMILY"/>
    <property type="match status" value="1"/>
</dbReference>
<feature type="transmembrane region" description="Helical" evidence="4">
    <location>
        <begin position="86"/>
        <end position="104"/>
    </location>
</feature>